<dbReference type="EMBL" id="CAJVPM010014753">
    <property type="protein sequence ID" value="CAG8603136.1"/>
    <property type="molecule type" value="Genomic_DNA"/>
</dbReference>
<name>A0ACA9MQM6_9GLOM</name>
<keyword evidence="2" id="KW-1185">Reference proteome</keyword>
<protein>
    <submittedName>
        <fullName evidence="1">8719_t:CDS:1</fullName>
    </submittedName>
</protein>
<accession>A0ACA9MQM6</accession>
<dbReference type="Proteomes" id="UP000789860">
    <property type="component" value="Unassembled WGS sequence"/>
</dbReference>
<comment type="caution">
    <text evidence="1">The sequence shown here is derived from an EMBL/GenBank/DDBJ whole genome shotgun (WGS) entry which is preliminary data.</text>
</comment>
<sequence length="153" mass="18308">MADLDNIQFENEQTIHQNSMIKSNLKRKFSNLDNKTGRKLHEIQNYFCIDKSKLVCLICKQSYVSNTSVKNLKNHFKKNHNEEYIEFLNNQQEEINQTENNQQELEAERLFQEEINKKRRKYKRIILENVVIEADLFNLFITGLDAENIIIQK</sequence>
<organism evidence="1 2">
    <name type="scientific">Scutellospora calospora</name>
    <dbReference type="NCBI Taxonomy" id="85575"/>
    <lineage>
        <taxon>Eukaryota</taxon>
        <taxon>Fungi</taxon>
        <taxon>Fungi incertae sedis</taxon>
        <taxon>Mucoromycota</taxon>
        <taxon>Glomeromycotina</taxon>
        <taxon>Glomeromycetes</taxon>
        <taxon>Diversisporales</taxon>
        <taxon>Gigasporaceae</taxon>
        <taxon>Scutellospora</taxon>
    </lineage>
</organism>
<evidence type="ECO:0000313" key="1">
    <source>
        <dbReference type="EMBL" id="CAG8603136.1"/>
    </source>
</evidence>
<gene>
    <name evidence="1" type="ORF">SCALOS_LOCUS6996</name>
</gene>
<evidence type="ECO:0000313" key="2">
    <source>
        <dbReference type="Proteomes" id="UP000789860"/>
    </source>
</evidence>
<reference evidence="1" key="1">
    <citation type="submission" date="2021-06" db="EMBL/GenBank/DDBJ databases">
        <authorList>
            <person name="Kallberg Y."/>
            <person name="Tangrot J."/>
            <person name="Rosling A."/>
        </authorList>
    </citation>
    <scope>NUCLEOTIDE SEQUENCE</scope>
    <source>
        <strain evidence="1">AU212A</strain>
    </source>
</reference>
<proteinExistence type="predicted"/>